<feature type="domain" description="AB hydrolase-1" evidence="3">
    <location>
        <begin position="72"/>
        <end position="344"/>
    </location>
</feature>
<dbReference type="eggNOG" id="COG2267">
    <property type="taxonomic scope" value="Bacteria"/>
</dbReference>
<reference evidence="4 5" key="1">
    <citation type="journal article" date="2009" name="PLoS ONE">
        <title>Genome analysis of the anaerobic thermohalophilic bacterium Halothermothrix orenii.</title>
        <authorList>
            <person name="Mavromatis K."/>
            <person name="Ivanova N."/>
            <person name="Anderson I."/>
            <person name="Lykidis A."/>
            <person name="Hooper S.D."/>
            <person name="Sun H."/>
            <person name="Kunin V."/>
            <person name="Lapidus A."/>
            <person name="Hugenholtz P."/>
            <person name="Patel B."/>
            <person name="Kyrpides N.C."/>
        </authorList>
    </citation>
    <scope>NUCLEOTIDE SEQUENCE [LARGE SCALE GENOMIC DNA]</scope>
    <source>
        <strain evidence="5">H 168 / OCM 544 / DSM 9562</strain>
    </source>
</reference>
<dbReference type="STRING" id="373903.Hore_20570"/>
<dbReference type="InterPro" id="IPR029058">
    <property type="entry name" value="AB_hydrolase_fold"/>
</dbReference>
<dbReference type="EMBL" id="CP001098">
    <property type="protein sequence ID" value="ACL70802.1"/>
    <property type="molecule type" value="Genomic_DNA"/>
</dbReference>
<dbReference type="SUPFAM" id="SSF53474">
    <property type="entry name" value="alpha/beta-Hydrolases"/>
    <property type="match status" value="1"/>
</dbReference>
<dbReference type="HOGENOM" id="CLU_049285_2_0_9"/>
<dbReference type="InterPro" id="IPR050266">
    <property type="entry name" value="AB_hydrolase_sf"/>
</dbReference>
<dbReference type="PANTHER" id="PTHR43798">
    <property type="entry name" value="MONOACYLGLYCEROL LIPASE"/>
    <property type="match status" value="1"/>
</dbReference>
<evidence type="ECO:0000313" key="4">
    <source>
        <dbReference type="EMBL" id="ACL70802.1"/>
    </source>
</evidence>
<evidence type="ECO:0000259" key="3">
    <source>
        <dbReference type="Pfam" id="PF00561"/>
    </source>
</evidence>
<dbReference type="PRINTS" id="PR00793">
    <property type="entry name" value="PROAMNOPTASE"/>
</dbReference>
<evidence type="ECO:0000313" key="5">
    <source>
        <dbReference type="Proteomes" id="UP000000719"/>
    </source>
</evidence>
<accession>B8CZV0</accession>
<comment type="similarity">
    <text evidence="1">Belongs to the peptidase S33 family.</text>
</comment>
<evidence type="ECO:0000256" key="1">
    <source>
        <dbReference type="ARBA" id="ARBA00010088"/>
    </source>
</evidence>
<sequence length="363" mass="41898">MKKSINKRKVVMSMTVIVIALIGLMFIMPAGTEPILDANGEVIPGSIATMEKIELGGVEQWVVIRGKSVNNPILLLLSGGPGASEMGRFLKYNKDLEDDFIVVNWEQRGCGKSYPAIKDKESMTVEQYVADINELTGYLKKRFNKEKIYLLGHSWGTIIGTMAVQKFPDQFYAYIGAAQMVNIAKTDQYMYRYVLNAARKAGDDKLVSKLMASGEPPYYGEGMLNKYRLFLTSYAGYYRAENPFNEKNREWYTLSSMIMLKEYSWLDRIRYFQGLLKTYPLVYSQLQDINFVTQANRLEIPVYYLIGKHDYTAKFIEEYYQNLQAPSKELIWFEHSAHGEIWTEPDKFHDIMVNKVLPETYFN</sequence>
<dbReference type="InterPro" id="IPR000073">
    <property type="entry name" value="AB_hydrolase_1"/>
</dbReference>
<dbReference type="GO" id="GO:0004177">
    <property type="term" value="F:aminopeptidase activity"/>
    <property type="evidence" value="ECO:0007669"/>
    <property type="project" value="UniProtKB-EC"/>
</dbReference>
<keyword evidence="2 4" id="KW-0378">Hydrolase</keyword>
<protein>
    <submittedName>
        <fullName evidence="4">Alpha/beta hydrolase fold protein</fullName>
    </submittedName>
</protein>
<proteinExistence type="inferred from homology"/>
<name>B8CZV0_HALOH</name>
<dbReference type="RefSeq" id="WP_015923771.1">
    <property type="nucleotide sequence ID" value="NC_011899.1"/>
</dbReference>
<dbReference type="KEGG" id="hor:Hore_20570"/>
<dbReference type="AlphaFoldDB" id="B8CZV0"/>
<dbReference type="InterPro" id="IPR002410">
    <property type="entry name" value="Peptidase_S33"/>
</dbReference>
<dbReference type="ESTHER" id="haloh-b8czv0">
    <property type="family name" value="Proline_iminopeptidase"/>
</dbReference>
<keyword evidence="5" id="KW-1185">Reference proteome</keyword>
<gene>
    <name evidence="4" type="ordered locus">Hore_20570</name>
</gene>
<organism evidence="4 5">
    <name type="scientific">Halothermothrix orenii (strain H 168 / OCM 544 / DSM 9562)</name>
    <dbReference type="NCBI Taxonomy" id="373903"/>
    <lineage>
        <taxon>Bacteria</taxon>
        <taxon>Bacillati</taxon>
        <taxon>Bacillota</taxon>
        <taxon>Clostridia</taxon>
        <taxon>Halanaerobiales</taxon>
        <taxon>Halothermotrichaceae</taxon>
        <taxon>Halothermothrix</taxon>
    </lineage>
</organism>
<dbReference type="Gene3D" id="3.40.50.1820">
    <property type="entry name" value="alpha/beta hydrolase"/>
    <property type="match status" value="1"/>
</dbReference>
<dbReference type="GO" id="GO:0016020">
    <property type="term" value="C:membrane"/>
    <property type="evidence" value="ECO:0007669"/>
    <property type="project" value="TreeGrafter"/>
</dbReference>
<dbReference type="OrthoDB" id="53505at2"/>
<dbReference type="GO" id="GO:0006508">
    <property type="term" value="P:proteolysis"/>
    <property type="evidence" value="ECO:0007669"/>
    <property type="project" value="InterPro"/>
</dbReference>
<dbReference type="PANTHER" id="PTHR43798:SF33">
    <property type="entry name" value="HYDROLASE, PUTATIVE (AFU_ORTHOLOGUE AFUA_2G14860)-RELATED"/>
    <property type="match status" value="1"/>
</dbReference>
<dbReference type="Pfam" id="PF00561">
    <property type="entry name" value="Abhydrolase_1"/>
    <property type="match status" value="1"/>
</dbReference>
<dbReference type="Proteomes" id="UP000000719">
    <property type="component" value="Chromosome"/>
</dbReference>
<evidence type="ECO:0000256" key="2">
    <source>
        <dbReference type="ARBA" id="ARBA00022801"/>
    </source>
</evidence>